<protein>
    <recommendedName>
        <fullName evidence="7">Rhodopsin domain-containing protein</fullName>
    </recommendedName>
</protein>
<feature type="transmembrane region" description="Helical" evidence="6">
    <location>
        <begin position="108"/>
        <end position="134"/>
    </location>
</feature>
<dbReference type="PANTHER" id="PTHR33048:SF108">
    <property type="entry name" value="INTEGRAL MEMBRANE PROTEIN"/>
    <property type="match status" value="1"/>
</dbReference>
<reference evidence="8 9" key="1">
    <citation type="submission" date="2018-02" db="EMBL/GenBank/DDBJ databases">
        <title>The genomes of Aspergillus section Nigri reveals drivers in fungal speciation.</title>
        <authorList>
            <consortium name="DOE Joint Genome Institute"/>
            <person name="Vesth T.C."/>
            <person name="Nybo J."/>
            <person name="Theobald S."/>
            <person name="Brandl J."/>
            <person name="Frisvad J.C."/>
            <person name="Nielsen K.F."/>
            <person name="Lyhne E.K."/>
            <person name="Kogle M.E."/>
            <person name="Kuo A."/>
            <person name="Riley R."/>
            <person name="Clum A."/>
            <person name="Nolan M."/>
            <person name="Lipzen A."/>
            <person name="Salamov A."/>
            <person name="Henrissat B."/>
            <person name="Wiebenga A."/>
            <person name="De vries R.P."/>
            <person name="Grigoriev I.V."/>
            <person name="Mortensen U.H."/>
            <person name="Andersen M.R."/>
            <person name="Baker S.E."/>
        </authorList>
    </citation>
    <scope>NUCLEOTIDE SEQUENCE [LARGE SCALE GENOMIC DNA]</scope>
    <source>
        <strain evidence="8 9">CBS 707.79</strain>
    </source>
</reference>
<dbReference type="OrthoDB" id="5342292at2759"/>
<evidence type="ECO:0000256" key="5">
    <source>
        <dbReference type="ARBA" id="ARBA00038359"/>
    </source>
</evidence>
<feature type="transmembrane region" description="Helical" evidence="6">
    <location>
        <begin position="68"/>
        <end position="96"/>
    </location>
</feature>
<comment type="similarity">
    <text evidence="5">Belongs to the SAT4 family.</text>
</comment>
<dbReference type="PANTHER" id="PTHR33048">
    <property type="entry name" value="PTH11-LIKE INTEGRAL MEMBRANE PROTEIN (AFU_ORTHOLOGUE AFUA_5G11245)"/>
    <property type="match status" value="1"/>
</dbReference>
<evidence type="ECO:0000256" key="2">
    <source>
        <dbReference type="ARBA" id="ARBA00022692"/>
    </source>
</evidence>
<dbReference type="InterPro" id="IPR049326">
    <property type="entry name" value="Rhodopsin_dom_fungi"/>
</dbReference>
<evidence type="ECO:0000313" key="9">
    <source>
        <dbReference type="Proteomes" id="UP000247810"/>
    </source>
</evidence>
<feature type="domain" description="Rhodopsin" evidence="7">
    <location>
        <begin position="38"/>
        <end position="195"/>
    </location>
</feature>
<keyword evidence="4 6" id="KW-0472">Membrane</keyword>
<dbReference type="EMBL" id="KZ826285">
    <property type="protein sequence ID" value="PYH87352.1"/>
    <property type="molecule type" value="Genomic_DNA"/>
</dbReference>
<dbReference type="GO" id="GO:0016020">
    <property type="term" value="C:membrane"/>
    <property type="evidence" value="ECO:0007669"/>
    <property type="project" value="UniProtKB-SubCell"/>
</dbReference>
<gene>
    <name evidence="8" type="ORF">BO71DRAFT_489639</name>
</gene>
<evidence type="ECO:0000256" key="3">
    <source>
        <dbReference type="ARBA" id="ARBA00022989"/>
    </source>
</evidence>
<feature type="transmembrane region" description="Helical" evidence="6">
    <location>
        <begin position="12"/>
        <end position="32"/>
    </location>
</feature>
<organism evidence="8 9">
    <name type="scientific">Aspergillus ellipticus CBS 707.79</name>
    <dbReference type="NCBI Taxonomy" id="1448320"/>
    <lineage>
        <taxon>Eukaryota</taxon>
        <taxon>Fungi</taxon>
        <taxon>Dikarya</taxon>
        <taxon>Ascomycota</taxon>
        <taxon>Pezizomycotina</taxon>
        <taxon>Eurotiomycetes</taxon>
        <taxon>Eurotiomycetidae</taxon>
        <taxon>Eurotiales</taxon>
        <taxon>Aspergillaceae</taxon>
        <taxon>Aspergillus</taxon>
        <taxon>Aspergillus subgen. Circumdati</taxon>
    </lineage>
</organism>
<proteinExistence type="inferred from homology"/>
<evidence type="ECO:0000256" key="4">
    <source>
        <dbReference type="ARBA" id="ARBA00023136"/>
    </source>
</evidence>
<dbReference type="STRING" id="1448320.A0A319E8E8"/>
<evidence type="ECO:0000256" key="1">
    <source>
        <dbReference type="ARBA" id="ARBA00004141"/>
    </source>
</evidence>
<evidence type="ECO:0000259" key="7">
    <source>
        <dbReference type="Pfam" id="PF20684"/>
    </source>
</evidence>
<name>A0A319E8E8_9EURO</name>
<feature type="transmembrane region" description="Helical" evidence="6">
    <location>
        <begin position="154"/>
        <end position="173"/>
    </location>
</feature>
<dbReference type="VEuPathDB" id="FungiDB:BO71DRAFT_489639"/>
<evidence type="ECO:0000313" key="8">
    <source>
        <dbReference type="EMBL" id="PYH87352.1"/>
    </source>
</evidence>
<evidence type="ECO:0000256" key="6">
    <source>
        <dbReference type="SAM" id="Phobius"/>
    </source>
</evidence>
<dbReference type="InterPro" id="IPR052337">
    <property type="entry name" value="SAT4-like"/>
</dbReference>
<dbReference type="AlphaFoldDB" id="A0A319E8E8"/>
<comment type="subcellular location">
    <subcellularLocation>
        <location evidence="1">Membrane</location>
        <topology evidence="1">Multi-pass membrane protein</topology>
    </subcellularLocation>
</comment>
<dbReference type="Proteomes" id="UP000247810">
    <property type="component" value="Unassembled WGS sequence"/>
</dbReference>
<keyword evidence="2 6" id="KW-0812">Transmembrane</keyword>
<accession>A0A319E8E8</accession>
<keyword evidence="3 6" id="KW-1133">Transmembrane helix</keyword>
<sequence length="202" mass="21931">MPQTDSLQTISLVTQILCLVMIAAFVGVRVLVAVRFKKRVDVEDDGAAGGSKPTSSLSPAQINIVYKYYYILTILYVPMVLSVKITLLALLTRLFILRPTQTHILRTILLLTTLYYITILLLKIFICHPIPLFWTNYASDAHCLSKPAVILADAVMSVVTDLAILGLPVWLMGSLGNGVSLRRKVVVSGMLGAGAGLAGAFI</sequence>
<dbReference type="Pfam" id="PF20684">
    <property type="entry name" value="Fung_rhodopsin"/>
    <property type="match status" value="1"/>
</dbReference>
<keyword evidence="9" id="KW-1185">Reference proteome</keyword>